<protein>
    <submittedName>
        <fullName evidence="9">Site-specific integrase</fullName>
    </submittedName>
</protein>
<dbReference type="InterPro" id="IPR013762">
    <property type="entry name" value="Integrase-like_cat_sf"/>
</dbReference>
<dbReference type="Gene3D" id="1.10.443.10">
    <property type="entry name" value="Intergrase catalytic core"/>
    <property type="match status" value="1"/>
</dbReference>
<evidence type="ECO:0000259" key="7">
    <source>
        <dbReference type="PROSITE" id="PS51898"/>
    </source>
</evidence>
<sequence>MPKPLTAKRGVYGDGSVYPECDVRYGCPPVEDGPPHPRTGKPTRVRPPHRTCKAPWVGSFTHGFTERGNPRRHKVKAPTEAKARARMRARMVQVVDSGGAAASAKTTVKQWADDWLDIVVQTLRPQSYTSSCSSVRKWIVPTIGQKRLSDLSPADVRKVMNRMREAGLKPSSRRRTHSVLMQLLKAARADGHAVPAIVLEVPAPPLNKPARTDLPLDLAVEMLVVASEQPSASRWVAALMQGIRQGESLGLCWSEIDFDRHILVISQQLKPLPYNVRFDRDSGFRVPDNYDAKQLEGRWHLVRPKTEESYRIQPLLPWFEKALLKWRDEAPDSPHGLVWPAADGGPRDPKDDDQAWYDLQDEVGRRRGADVLYYDDPDFPDGRHYTIHEARHTTATLLLEAGVDPAVIIAILGHASMLSTKAYLHVKTGPLAKALKKVAKRLELAA</sequence>
<name>A0A7J5DQI8_NOCSI</name>
<dbReference type="CDD" id="cd01189">
    <property type="entry name" value="INT_ICEBs1_C_like"/>
    <property type="match status" value="1"/>
</dbReference>
<feature type="compositionally biased region" description="Basic residues" evidence="6">
    <location>
        <begin position="38"/>
        <end position="49"/>
    </location>
</feature>
<evidence type="ECO:0000256" key="2">
    <source>
        <dbReference type="ARBA" id="ARBA00022908"/>
    </source>
</evidence>
<dbReference type="InterPro" id="IPR044068">
    <property type="entry name" value="CB"/>
</dbReference>
<reference evidence="9 10" key="1">
    <citation type="submission" date="2019-09" db="EMBL/GenBank/DDBJ databases">
        <title>Pimelobacter sp. isolated from Paulinella.</title>
        <authorList>
            <person name="Jeong S.E."/>
        </authorList>
    </citation>
    <scope>NUCLEOTIDE SEQUENCE [LARGE SCALE GENOMIC DNA]</scope>
    <source>
        <strain evidence="9 10">Pch-N</strain>
    </source>
</reference>
<dbReference type="GO" id="GO:0015074">
    <property type="term" value="P:DNA integration"/>
    <property type="evidence" value="ECO:0007669"/>
    <property type="project" value="UniProtKB-KW"/>
</dbReference>
<feature type="domain" description="Core-binding (CB)" evidence="8">
    <location>
        <begin position="106"/>
        <end position="188"/>
    </location>
</feature>
<evidence type="ECO:0000256" key="5">
    <source>
        <dbReference type="PROSITE-ProRule" id="PRU01248"/>
    </source>
</evidence>
<keyword evidence="3 5" id="KW-0238">DNA-binding</keyword>
<dbReference type="AlphaFoldDB" id="A0A7J5DQI8"/>
<keyword evidence="4" id="KW-0233">DNA recombination</keyword>
<dbReference type="InterPro" id="IPR010998">
    <property type="entry name" value="Integrase_recombinase_N"/>
</dbReference>
<feature type="region of interest" description="Disordered" evidence="6">
    <location>
        <begin position="28"/>
        <end position="49"/>
    </location>
</feature>
<evidence type="ECO:0000256" key="6">
    <source>
        <dbReference type="SAM" id="MobiDB-lite"/>
    </source>
</evidence>
<evidence type="ECO:0000313" key="9">
    <source>
        <dbReference type="EMBL" id="KAB2806945.1"/>
    </source>
</evidence>
<evidence type="ECO:0000256" key="4">
    <source>
        <dbReference type="ARBA" id="ARBA00023172"/>
    </source>
</evidence>
<dbReference type="Proteomes" id="UP000449906">
    <property type="component" value="Unassembled WGS sequence"/>
</dbReference>
<dbReference type="GO" id="GO:0003677">
    <property type="term" value="F:DNA binding"/>
    <property type="evidence" value="ECO:0007669"/>
    <property type="project" value="UniProtKB-UniRule"/>
</dbReference>
<dbReference type="GO" id="GO:0006310">
    <property type="term" value="P:DNA recombination"/>
    <property type="evidence" value="ECO:0007669"/>
    <property type="project" value="UniProtKB-KW"/>
</dbReference>
<evidence type="ECO:0000259" key="8">
    <source>
        <dbReference type="PROSITE" id="PS51900"/>
    </source>
</evidence>
<keyword evidence="2" id="KW-0229">DNA integration</keyword>
<dbReference type="RefSeq" id="WP_151583266.1">
    <property type="nucleotide sequence ID" value="NZ_WBVM01000007.1"/>
</dbReference>
<comment type="caution">
    <text evidence="9">The sequence shown here is derived from an EMBL/GenBank/DDBJ whole genome shotgun (WGS) entry which is preliminary data.</text>
</comment>
<dbReference type="Gene3D" id="1.10.150.130">
    <property type="match status" value="1"/>
</dbReference>
<comment type="similarity">
    <text evidence="1">Belongs to the 'phage' integrase family.</text>
</comment>
<evidence type="ECO:0000256" key="3">
    <source>
        <dbReference type="ARBA" id="ARBA00023125"/>
    </source>
</evidence>
<dbReference type="InterPro" id="IPR002104">
    <property type="entry name" value="Integrase_catalytic"/>
</dbReference>
<dbReference type="PANTHER" id="PTHR30629">
    <property type="entry name" value="PROPHAGE INTEGRASE"/>
    <property type="match status" value="1"/>
</dbReference>
<dbReference type="PANTHER" id="PTHR30629:SF2">
    <property type="entry name" value="PROPHAGE INTEGRASE INTS-RELATED"/>
    <property type="match status" value="1"/>
</dbReference>
<feature type="region of interest" description="Disordered" evidence="6">
    <location>
        <begin position="59"/>
        <end position="78"/>
    </location>
</feature>
<evidence type="ECO:0000256" key="1">
    <source>
        <dbReference type="ARBA" id="ARBA00008857"/>
    </source>
</evidence>
<accession>A0A7J5DQI8</accession>
<dbReference type="PROSITE" id="PS51898">
    <property type="entry name" value="TYR_RECOMBINASE"/>
    <property type="match status" value="1"/>
</dbReference>
<dbReference type="Pfam" id="PF00589">
    <property type="entry name" value="Phage_integrase"/>
    <property type="match status" value="1"/>
</dbReference>
<dbReference type="EMBL" id="WBVM01000007">
    <property type="protein sequence ID" value="KAB2806945.1"/>
    <property type="molecule type" value="Genomic_DNA"/>
</dbReference>
<feature type="domain" description="Tyr recombinase" evidence="7">
    <location>
        <begin position="209"/>
        <end position="436"/>
    </location>
</feature>
<dbReference type="InterPro" id="IPR004107">
    <property type="entry name" value="Integrase_SAM-like_N"/>
</dbReference>
<evidence type="ECO:0000313" key="10">
    <source>
        <dbReference type="Proteomes" id="UP000449906"/>
    </source>
</evidence>
<dbReference type="InterPro" id="IPR050808">
    <property type="entry name" value="Phage_Integrase"/>
</dbReference>
<gene>
    <name evidence="9" type="ORF">F9L07_28345</name>
</gene>
<dbReference type="SUPFAM" id="SSF56349">
    <property type="entry name" value="DNA breaking-rejoining enzymes"/>
    <property type="match status" value="1"/>
</dbReference>
<proteinExistence type="inferred from homology"/>
<dbReference type="PROSITE" id="PS51900">
    <property type="entry name" value="CB"/>
    <property type="match status" value="1"/>
</dbReference>
<organism evidence="9 10">
    <name type="scientific">Nocardioides simplex</name>
    <name type="common">Arthrobacter simplex</name>
    <dbReference type="NCBI Taxonomy" id="2045"/>
    <lineage>
        <taxon>Bacteria</taxon>
        <taxon>Bacillati</taxon>
        <taxon>Actinomycetota</taxon>
        <taxon>Actinomycetes</taxon>
        <taxon>Propionibacteriales</taxon>
        <taxon>Nocardioidaceae</taxon>
        <taxon>Pimelobacter</taxon>
    </lineage>
</organism>
<dbReference type="InterPro" id="IPR011010">
    <property type="entry name" value="DNA_brk_join_enz"/>
</dbReference>
<dbReference type="Pfam" id="PF14659">
    <property type="entry name" value="Phage_int_SAM_3"/>
    <property type="match status" value="1"/>
</dbReference>